<dbReference type="RefSeq" id="WP_264743241.1">
    <property type="nucleotide sequence ID" value="NZ_JAPDHV010000003.1"/>
</dbReference>
<keyword evidence="3" id="KW-1185">Reference proteome</keyword>
<evidence type="ECO:0000256" key="1">
    <source>
        <dbReference type="SAM" id="SignalP"/>
    </source>
</evidence>
<dbReference type="EMBL" id="JAPDHV010000003">
    <property type="protein sequence ID" value="MCW3161296.1"/>
    <property type="molecule type" value="Genomic_DNA"/>
</dbReference>
<sequence length="652" mass="69801">MKKILFLFLLQIGAICLAQVGVGTPNPNSKSILDVMSTTKGVLMPRMSQVQRDSIVLDKSDVNVDGLLVYNTDTGCYNYWNNAQGKWKGLGPAECEPLIFADFTIDCNQFPAADTNTYSAGSSVAGNTINVSVNVYEAGPYYITITSNNGVSYSATGTFTTTGLQTVTVANATGAPSSLPINFAVKINGITLCRYTKDGTGGFSYNYNCSAAKVSPAMVQGIYGSGTVRVPITITGTGNIPPIYQTINGVTYSFAGLTGATSAVQEIVIAYSGTPGTSSSTLPINNSNGTVCNIEISTNRVNATYTCTRSATVFGDYVALTKLDPSKNYIEAELNVTTPGYVNISTEDKNGMVFTFNDNVTNTGVVKVKLLPGNSTTKLLGVGIDATGSTPNTSEEVSKGAKGDNDQVGEYSIRNEITKENLCTATIGVTPLWVAGKPLEMQSSGDNASSFYWLKNGAKFATDGKMKDRMPTDGRIVVDFVNLRNFGLSLTATFWGAYIKNVSGANIDQYKFKANGTADANVYDYAGLNLANGARLGSMDPYLKSFNDDPTPNSLGSGAHGAGFEGLIPPFNFEESTNTGLNIRIGNYWYKYRLMWISVPESSQHLGVQTTTHLVLYGIYENEPIDIYDEGIHYWPTGGASAEIKNPKSYWP</sequence>
<accession>A0ABT3HNF0</accession>
<proteinExistence type="predicted"/>
<gene>
    <name evidence="2" type="ORF">OH806_08445</name>
</gene>
<reference evidence="2" key="1">
    <citation type="submission" date="2022-10" db="EMBL/GenBank/DDBJ databases">
        <title>Chryseobacterium babae sp. nov. isolated from the gut of the beetle Oryctes rhinoceros, and Chryseobacterium kimseyorum sp. nov., isolated from a stick insect rearing cage.</title>
        <authorList>
            <person name="Shelomi M."/>
            <person name="Han C.-J."/>
            <person name="Chen W.-M."/>
            <person name="Chen H.-K."/>
            <person name="Liaw S.-J."/>
            <person name="Muhle E."/>
            <person name="Clermont D."/>
        </authorList>
    </citation>
    <scope>NUCLEOTIDE SEQUENCE</scope>
    <source>
        <strain evidence="2">WLa1L2M3</strain>
    </source>
</reference>
<dbReference type="Proteomes" id="UP001163719">
    <property type="component" value="Unassembled WGS sequence"/>
</dbReference>
<feature type="signal peptide" evidence="1">
    <location>
        <begin position="1"/>
        <end position="18"/>
    </location>
</feature>
<protein>
    <submittedName>
        <fullName evidence="2">Uncharacterized protein</fullName>
    </submittedName>
</protein>
<keyword evidence="1" id="KW-0732">Signal</keyword>
<feature type="chain" id="PRO_5046114246" evidence="1">
    <location>
        <begin position="19"/>
        <end position="652"/>
    </location>
</feature>
<name>A0ABT3HNF0_9FLAO</name>
<evidence type="ECO:0000313" key="3">
    <source>
        <dbReference type="Proteomes" id="UP001163719"/>
    </source>
</evidence>
<comment type="caution">
    <text evidence="2">The sequence shown here is derived from an EMBL/GenBank/DDBJ whole genome shotgun (WGS) entry which is preliminary data.</text>
</comment>
<organism evidence="2 3">
    <name type="scientific">Chryseobacterium oryctis</name>
    <dbReference type="NCBI Taxonomy" id="2952618"/>
    <lineage>
        <taxon>Bacteria</taxon>
        <taxon>Pseudomonadati</taxon>
        <taxon>Bacteroidota</taxon>
        <taxon>Flavobacteriia</taxon>
        <taxon>Flavobacteriales</taxon>
        <taxon>Weeksellaceae</taxon>
        <taxon>Chryseobacterium group</taxon>
        <taxon>Chryseobacterium</taxon>
    </lineage>
</organism>
<evidence type="ECO:0000313" key="2">
    <source>
        <dbReference type="EMBL" id="MCW3161296.1"/>
    </source>
</evidence>